<accession>A0A1Y3GAL5</accession>
<dbReference type="InterPro" id="IPR050194">
    <property type="entry name" value="Glycosyltransferase_grp1"/>
</dbReference>
<dbReference type="PANTHER" id="PTHR45947:SF3">
    <property type="entry name" value="SULFOQUINOVOSYL TRANSFERASE SQD2"/>
    <property type="match status" value="1"/>
</dbReference>
<evidence type="ECO:0000259" key="2">
    <source>
        <dbReference type="Pfam" id="PF13439"/>
    </source>
</evidence>
<name>A0A1Y3GAL5_9EURY</name>
<evidence type="ECO:0000313" key="4">
    <source>
        <dbReference type="Proteomes" id="UP000195137"/>
    </source>
</evidence>
<dbReference type="Pfam" id="PF13439">
    <property type="entry name" value="Glyco_transf_4"/>
    <property type="match status" value="1"/>
</dbReference>
<dbReference type="Gene3D" id="3.40.50.2000">
    <property type="entry name" value="Glycogen Phosphorylase B"/>
    <property type="match status" value="2"/>
</dbReference>
<dbReference type="InterPro" id="IPR028098">
    <property type="entry name" value="Glyco_trans_4-like_N"/>
</dbReference>
<dbReference type="RefSeq" id="WP_086637760.1">
    <property type="nucleotide sequence ID" value="NZ_MRZU01000004.1"/>
</dbReference>
<comment type="caution">
    <text evidence="3">The sequence shown here is derived from an EMBL/GenBank/DDBJ whole genome shotgun (WGS) entry which is preliminary data.</text>
</comment>
<dbReference type="SUPFAM" id="SSF53756">
    <property type="entry name" value="UDP-Glycosyltransferase/glycogen phosphorylase"/>
    <property type="match status" value="1"/>
</dbReference>
<organism evidence="3 4">
    <name type="scientific">Methanonatronarchaeum thermophilum</name>
    <dbReference type="NCBI Taxonomy" id="1927129"/>
    <lineage>
        <taxon>Archaea</taxon>
        <taxon>Methanobacteriati</taxon>
        <taxon>Methanobacteriota</taxon>
        <taxon>Methanonatronarchaeia</taxon>
        <taxon>Methanonatronarchaeales</taxon>
        <taxon>Methanonatronarchaeaceae</taxon>
        <taxon>Methanonatronarchaeum</taxon>
    </lineage>
</organism>
<protein>
    <submittedName>
        <fullName evidence="3">Glycosyltransferase, AglL family</fullName>
    </submittedName>
</protein>
<gene>
    <name evidence="3" type="ORF">AMET1_1409</name>
</gene>
<keyword evidence="3" id="KW-0808">Transferase</keyword>
<dbReference type="PANTHER" id="PTHR45947">
    <property type="entry name" value="SULFOQUINOVOSYL TRANSFERASE SQD2"/>
    <property type="match status" value="1"/>
</dbReference>
<dbReference type="OrthoDB" id="238665at2157"/>
<evidence type="ECO:0000259" key="1">
    <source>
        <dbReference type="Pfam" id="PF00534"/>
    </source>
</evidence>
<evidence type="ECO:0000313" key="3">
    <source>
        <dbReference type="EMBL" id="OUJ18492.1"/>
    </source>
</evidence>
<proteinExistence type="predicted"/>
<sequence>MKVALFTDSYFPQINGVTYSISLLKKQFFERGLDVTVVFPKSSDYLCGENEIGIKSFSLPFYEGYRVGFPEAISDRLGDLDVVHTHTQFSIGGFGAYIARKKNAKHINTLHTCPEYYVDYITSLKPIKRFLKYLYIGWEKRFLGTAEIVTVPSKEIKKDVVGKGLRNVKVVPNAIDLDFFNEKKDGLFSFEKPVIGYSGRHSTEKNLEDLIEVSKRLDGYTVAIAGDGPCRERYESMAKNLDNVVFLGWLERDKLPYFYSTLDVFVFPSIAETQGLVALESNACGTPVVGANCKGLKNNIIDGKNGYLYTPGDIDMLENKIKACIDDEELVDKSKNHVEKYSSIEIAEEIIKLYQD</sequence>
<dbReference type="Pfam" id="PF00534">
    <property type="entry name" value="Glycos_transf_1"/>
    <property type="match status" value="1"/>
</dbReference>
<reference evidence="3 4" key="1">
    <citation type="submission" date="2016-12" db="EMBL/GenBank/DDBJ databases">
        <title>Discovery of methanogenic haloarchaea.</title>
        <authorList>
            <person name="Sorokin D.Y."/>
            <person name="Makarova K.S."/>
            <person name="Abbas B."/>
            <person name="Ferrer M."/>
            <person name="Golyshin P.N."/>
        </authorList>
    </citation>
    <scope>NUCLEOTIDE SEQUENCE [LARGE SCALE GENOMIC DNA]</scope>
    <source>
        <strain evidence="3">AMET1</strain>
    </source>
</reference>
<feature type="domain" description="Glycosyl transferase family 1" evidence="1">
    <location>
        <begin position="182"/>
        <end position="336"/>
    </location>
</feature>
<dbReference type="Proteomes" id="UP000195137">
    <property type="component" value="Unassembled WGS sequence"/>
</dbReference>
<dbReference type="AlphaFoldDB" id="A0A1Y3GAL5"/>
<dbReference type="InterPro" id="IPR001296">
    <property type="entry name" value="Glyco_trans_1"/>
</dbReference>
<feature type="domain" description="Glycosyltransferase subfamily 4-like N-terminal" evidence="2">
    <location>
        <begin position="14"/>
        <end position="178"/>
    </location>
</feature>
<dbReference type="GO" id="GO:0016757">
    <property type="term" value="F:glycosyltransferase activity"/>
    <property type="evidence" value="ECO:0007669"/>
    <property type="project" value="InterPro"/>
</dbReference>
<dbReference type="EMBL" id="MRZU01000004">
    <property type="protein sequence ID" value="OUJ18492.1"/>
    <property type="molecule type" value="Genomic_DNA"/>
</dbReference>
<keyword evidence="4" id="KW-1185">Reference proteome</keyword>